<dbReference type="Pfam" id="PF00271">
    <property type="entry name" value="Helicase_C"/>
    <property type="match status" value="1"/>
</dbReference>
<dbReference type="CDD" id="cd18785">
    <property type="entry name" value="SF2_C"/>
    <property type="match status" value="1"/>
</dbReference>
<evidence type="ECO:0000313" key="4">
    <source>
        <dbReference type="Proteomes" id="UP001595868"/>
    </source>
</evidence>
<proteinExistence type="predicted"/>
<dbReference type="InterPro" id="IPR027417">
    <property type="entry name" value="P-loop_NTPase"/>
</dbReference>
<reference evidence="4" key="1">
    <citation type="journal article" date="2019" name="Int. J. Syst. Evol. Microbiol.">
        <title>The Global Catalogue of Microorganisms (GCM) 10K type strain sequencing project: providing services to taxonomists for standard genome sequencing and annotation.</title>
        <authorList>
            <consortium name="The Broad Institute Genomics Platform"/>
            <consortium name="The Broad Institute Genome Sequencing Center for Infectious Disease"/>
            <person name="Wu L."/>
            <person name="Ma J."/>
        </authorList>
    </citation>
    <scope>NUCLEOTIDE SEQUENCE [LARGE SCALE GENOMIC DNA]</scope>
    <source>
        <strain evidence="4">2902at01</strain>
    </source>
</reference>
<feature type="compositionally biased region" description="Low complexity" evidence="1">
    <location>
        <begin position="1163"/>
        <end position="1172"/>
    </location>
</feature>
<keyword evidence="3" id="KW-0347">Helicase</keyword>
<evidence type="ECO:0000256" key="1">
    <source>
        <dbReference type="SAM" id="MobiDB-lite"/>
    </source>
</evidence>
<feature type="region of interest" description="Disordered" evidence="1">
    <location>
        <begin position="1128"/>
        <end position="1172"/>
    </location>
</feature>
<dbReference type="Proteomes" id="UP001595868">
    <property type="component" value="Unassembled WGS sequence"/>
</dbReference>
<feature type="domain" description="Helicase C-terminal" evidence="2">
    <location>
        <begin position="850"/>
        <end position="1015"/>
    </location>
</feature>
<feature type="region of interest" description="Disordered" evidence="1">
    <location>
        <begin position="70"/>
        <end position="99"/>
    </location>
</feature>
<dbReference type="GO" id="GO:0004386">
    <property type="term" value="F:helicase activity"/>
    <property type="evidence" value="ECO:0007669"/>
    <property type="project" value="UniProtKB-KW"/>
</dbReference>
<keyword evidence="3" id="KW-0378">Hydrolase</keyword>
<dbReference type="SUPFAM" id="SSF52540">
    <property type="entry name" value="P-loop containing nucleoside triphosphate hydrolases"/>
    <property type="match status" value="1"/>
</dbReference>
<evidence type="ECO:0000259" key="2">
    <source>
        <dbReference type="PROSITE" id="PS51194"/>
    </source>
</evidence>
<keyword evidence="4" id="KW-1185">Reference proteome</keyword>
<keyword evidence="3" id="KW-0067">ATP-binding</keyword>
<protein>
    <submittedName>
        <fullName evidence="3">DISARM system helicase DrmA</fullName>
    </submittedName>
</protein>
<sequence>MDSEGVLVVPDERVIRDELQRLVLADLLGPLGGPDEEIANREDPLDRYILGRLAPNDVMVDPATQDELSDAAVPDPLEGGAEPSAPNVPSLHPSALGFTTSVDGATTALRVTGTWGRYERTASEQEEHAGRRVWRRHRQGDTVVVQLHEGQLTPEPVDRTQPRIVLRGRARRHDGQWLVSLFLENRQPNPKKRDAAQWIFQVELSATGVDDRPVFVPRAERVTGGDAADQAERRRLAMAYRFHPEFAVGHGTAVRAETAPGEPMRAHTIRTATVPEYEIPATDAPDAEQDPDLPELSTVVLDMKRLAELADGPVEALAAALRPLVDGYRAWIDRNEADAGTAERRLDGYRAQVRETLKKARAAADRISAGIELLATDPVARRAFGFANRAMYLQRVHSVVAEARRERPDLTLTEATAGADLPVNHRWRPFQLAFMLLNLPALADPRHPERSDDARKAVADLLWFPTGGGKTEAYLGLTAFTIAARRLQPAYGGLAADAGLGVLMRYTLRLLTIQQFERATTLICAAERIRRDDEATWGGQPIRIGLWVGGRVTPNRTDDAQSWVNQQRRGRGMATRGLGSPHQLTSCPWCGSRIEAGRDITVDAVHRRTLVVCPEVECPFSEVGGFGQPDDRKGLPVLLVDEEIYRHPPALLIATVDKFAQLPWKGETAALFGRVARRCERHGYVSEDLANTDWESPTHPRRGAVPAARTVDCPPVRPPDLIIQDELHLISGPLGSLVGLFEAAVDKLASWQPEPGRWSRPKVIASTATVRRAQQQIGALFHRATEVFPPQGLDADDSFFARQRPTDRRPGRRYVGVCAHGTRIKSTLIRVYVSVLGAAQKLHETYGRNPVTDPYMTLVGYFNSLRDLGGMRRLVEDDVSTRLVRADERGLARRLDPHLEELTSRMPSDAIRPLLDRLAVRFGGSRAKGSPRPIDVLLATSMIAVGVDVSRLGVMVVANQPKSAAEYIQATSRVGRAAPGLVFTVYNWARPRDLSHYERFGQFHANVYRHVEALSVTPFAERAVDRGLTGVLVALARNLERAYNGNLRAQDFDRYGQLADHVVGYLKRRSEVAADNATRYRVETELEARLDHWARERARPARRLAYDKPSRSDDVAGLLHRPEQGRWQQNTCPTSLRDVEPGIQLQLQQGGLTDEEPPPFAPRPASAPAVTP</sequence>
<dbReference type="RefSeq" id="WP_377549191.1">
    <property type="nucleotide sequence ID" value="NZ_JBHSBN010000017.1"/>
</dbReference>
<gene>
    <name evidence="3" type="primary">drmA</name>
    <name evidence="3" type="ORF">ACFOX0_22230</name>
</gene>
<feature type="compositionally biased region" description="Low complexity" evidence="1">
    <location>
        <begin position="1142"/>
        <end position="1152"/>
    </location>
</feature>
<accession>A0ABV8KRE6</accession>
<evidence type="ECO:0000313" key="3">
    <source>
        <dbReference type="EMBL" id="MFC4108639.1"/>
    </source>
</evidence>
<dbReference type="PROSITE" id="PS51194">
    <property type="entry name" value="HELICASE_CTER"/>
    <property type="match status" value="1"/>
</dbReference>
<dbReference type="Gene3D" id="3.40.50.300">
    <property type="entry name" value="P-loop containing nucleotide triphosphate hydrolases"/>
    <property type="match status" value="1"/>
</dbReference>
<dbReference type="EMBL" id="JBHSBN010000017">
    <property type="protein sequence ID" value="MFC4108639.1"/>
    <property type="molecule type" value="Genomic_DNA"/>
</dbReference>
<keyword evidence="3" id="KW-0547">Nucleotide-binding</keyword>
<comment type="caution">
    <text evidence="3">The sequence shown here is derived from an EMBL/GenBank/DDBJ whole genome shotgun (WGS) entry which is preliminary data.</text>
</comment>
<dbReference type="SMART" id="SM00490">
    <property type="entry name" value="HELICc"/>
    <property type="match status" value="1"/>
</dbReference>
<organism evidence="3 4">
    <name type="scientific">Micromonospora zhanjiangensis</name>
    <dbReference type="NCBI Taxonomy" id="1522057"/>
    <lineage>
        <taxon>Bacteria</taxon>
        <taxon>Bacillati</taxon>
        <taxon>Actinomycetota</taxon>
        <taxon>Actinomycetes</taxon>
        <taxon>Micromonosporales</taxon>
        <taxon>Micromonosporaceae</taxon>
        <taxon>Micromonospora</taxon>
    </lineage>
</organism>
<dbReference type="NCBIfam" id="NF038325">
    <property type="entry name" value="DISARM_DrmAS"/>
    <property type="match status" value="1"/>
</dbReference>
<name>A0ABV8KRE6_9ACTN</name>
<dbReference type="InterPro" id="IPR001650">
    <property type="entry name" value="Helicase_C-like"/>
</dbReference>